<keyword evidence="2" id="KW-1185">Reference proteome</keyword>
<gene>
    <name evidence="1" type="ORF">GCM10011501_27930</name>
</gene>
<keyword evidence="1" id="KW-0282">Flagellum</keyword>
<dbReference type="Proteomes" id="UP000626370">
    <property type="component" value="Unassembled WGS sequence"/>
</dbReference>
<proteinExistence type="predicted"/>
<name>A0ABQ3IY88_9GAMM</name>
<evidence type="ECO:0000313" key="1">
    <source>
        <dbReference type="EMBL" id="GHE96836.1"/>
    </source>
</evidence>
<protein>
    <submittedName>
        <fullName evidence="1">Flagellar hook protein FlgE</fullName>
    </submittedName>
</protein>
<keyword evidence="1" id="KW-0966">Cell projection</keyword>
<comment type="caution">
    <text evidence="1">The sequence shown here is derived from an EMBL/GenBank/DDBJ whole genome shotgun (WGS) entry which is preliminary data.</text>
</comment>
<keyword evidence="1" id="KW-0969">Cilium</keyword>
<evidence type="ECO:0000313" key="2">
    <source>
        <dbReference type="Proteomes" id="UP000626370"/>
    </source>
</evidence>
<reference evidence="2" key="1">
    <citation type="journal article" date="2019" name="Int. J. Syst. Evol. Microbiol.">
        <title>The Global Catalogue of Microorganisms (GCM) 10K type strain sequencing project: providing services to taxonomists for standard genome sequencing and annotation.</title>
        <authorList>
            <consortium name="The Broad Institute Genomics Platform"/>
            <consortium name="The Broad Institute Genome Sequencing Center for Infectious Disease"/>
            <person name="Wu L."/>
            <person name="Ma J."/>
        </authorList>
    </citation>
    <scope>NUCLEOTIDE SEQUENCE [LARGE SCALE GENOMIC DNA]</scope>
    <source>
        <strain evidence="2">CGMCC 1.15922</strain>
    </source>
</reference>
<accession>A0ABQ3IY88</accession>
<dbReference type="EMBL" id="BNAH01000012">
    <property type="protein sequence ID" value="GHE96836.1"/>
    <property type="molecule type" value="Genomic_DNA"/>
</dbReference>
<dbReference type="RefSeq" id="WP_189378873.1">
    <property type="nucleotide sequence ID" value="NZ_BNAH01000012.1"/>
</dbReference>
<sequence>MEIQSAFNSGLQGFQNAQEQATQAASNIAQAANFNDQAYIANEESVESDLSPTTQTNDLPDINQNIVDLKVAEFQAKASANVVKTADETLGTLLDVTV</sequence>
<organism evidence="1 2">
    <name type="scientific">Thalassotalea profundi</name>
    <dbReference type="NCBI Taxonomy" id="2036687"/>
    <lineage>
        <taxon>Bacteria</taxon>
        <taxon>Pseudomonadati</taxon>
        <taxon>Pseudomonadota</taxon>
        <taxon>Gammaproteobacteria</taxon>
        <taxon>Alteromonadales</taxon>
        <taxon>Colwelliaceae</taxon>
        <taxon>Thalassotalea</taxon>
    </lineage>
</organism>